<feature type="transmembrane region" description="Helical" evidence="7">
    <location>
        <begin position="230"/>
        <end position="250"/>
    </location>
</feature>
<keyword evidence="4 7" id="KW-0812">Transmembrane</keyword>
<dbReference type="Gene3D" id="3.90.550.10">
    <property type="entry name" value="Spore Coat Polysaccharide Biosynthesis Protein SpsA, Chain A"/>
    <property type="match status" value="1"/>
</dbReference>
<reference evidence="9" key="1">
    <citation type="journal article" date="2020" name="mSystems">
        <title>Genome- and Community-Level Interaction Insights into Carbon Utilization and Element Cycling Functions of Hydrothermarchaeota in Hydrothermal Sediment.</title>
        <authorList>
            <person name="Zhou Z."/>
            <person name="Liu Y."/>
            <person name="Xu W."/>
            <person name="Pan J."/>
            <person name="Luo Z.H."/>
            <person name="Li M."/>
        </authorList>
    </citation>
    <scope>NUCLEOTIDE SEQUENCE [LARGE SCALE GENOMIC DNA]</scope>
    <source>
        <strain evidence="9">SpSt-381</strain>
    </source>
</reference>
<evidence type="ECO:0000313" key="9">
    <source>
        <dbReference type="EMBL" id="HGZ43578.1"/>
    </source>
</evidence>
<keyword evidence="3 9" id="KW-0808">Transferase</keyword>
<dbReference type="InterPro" id="IPR001173">
    <property type="entry name" value="Glyco_trans_2-like"/>
</dbReference>
<evidence type="ECO:0000256" key="5">
    <source>
        <dbReference type="ARBA" id="ARBA00022989"/>
    </source>
</evidence>
<organism evidence="9">
    <name type="scientific">Eiseniibacteriota bacterium</name>
    <dbReference type="NCBI Taxonomy" id="2212470"/>
    <lineage>
        <taxon>Bacteria</taxon>
        <taxon>Candidatus Eiseniibacteriota</taxon>
    </lineage>
</organism>
<evidence type="ECO:0000256" key="3">
    <source>
        <dbReference type="ARBA" id="ARBA00022679"/>
    </source>
</evidence>
<evidence type="ECO:0000256" key="6">
    <source>
        <dbReference type="ARBA" id="ARBA00023136"/>
    </source>
</evidence>
<evidence type="ECO:0000259" key="8">
    <source>
        <dbReference type="Pfam" id="PF00535"/>
    </source>
</evidence>
<name>A0A832I6P9_UNCEI</name>
<evidence type="ECO:0000256" key="4">
    <source>
        <dbReference type="ARBA" id="ARBA00022692"/>
    </source>
</evidence>
<feature type="domain" description="Glycosyltransferase 2-like" evidence="8">
    <location>
        <begin position="9"/>
        <end position="168"/>
    </location>
</feature>
<accession>A0A832I6P9</accession>
<dbReference type="GO" id="GO:0005886">
    <property type="term" value="C:plasma membrane"/>
    <property type="evidence" value="ECO:0007669"/>
    <property type="project" value="TreeGrafter"/>
</dbReference>
<comment type="caution">
    <text evidence="9">The sequence shown here is derived from an EMBL/GenBank/DDBJ whole genome shotgun (WGS) entry which is preliminary data.</text>
</comment>
<comment type="subcellular location">
    <subcellularLocation>
        <location evidence="1">Membrane</location>
        <topology evidence="1">Multi-pass membrane protein</topology>
    </subcellularLocation>
</comment>
<evidence type="ECO:0000256" key="7">
    <source>
        <dbReference type="SAM" id="Phobius"/>
    </source>
</evidence>
<evidence type="ECO:0000256" key="1">
    <source>
        <dbReference type="ARBA" id="ARBA00004141"/>
    </source>
</evidence>
<keyword evidence="5 7" id="KW-1133">Transmembrane helix</keyword>
<dbReference type="PANTHER" id="PTHR48090">
    <property type="entry name" value="UNDECAPRENYL-PHOSPHATE 4-DEOXY-4-FORMAMIDO-L-ARABINOSE TRANSFERASE-RELATED"/>
    <property type="match status" value="1"/>
</dbReference>
<dbReference type="AlphaFoldDB" id="A0A832I6P9"/>
<dbReference type="GO" id="GO:0016757">
    <property type="term" value="F:glycosyltransferase activity"/>
    <property type="evidence" value="ECO:0007669"/>
    <property type="project" value="UniProtKB-KW"/>
</dbReference>
<dbReference type="InterPro" id="IPR029044">
    <property type="entry name" value="Nucleotide-diphossugar_trans"/>
</dbReference>
<dbReference type="Pfam" id="PF00535">
    <property type="entry name" value="Glycos_transf_2"/>
    <property type="match status" value="1"/>
</dbReference>
<dbReference type="EMBL" id="DSQF01000018">
    <property type="protein sequence ID" value="HGZ43578.1"/>
    <property type="molecule type" value="Genomic_DNA"/>
</dbReference>
<keyword evidence="2" id="KW-0328">Glycosyltransferase</keyword>
<dbReference type="InterPro" id="IPR050256">
    <property type="entry name" value="Glycosyltransferase_2"/>
</dbReference>
<proteinExistence type="predicted"/>
<feature type="transmembrane region" description="Helical" evidence="7">
    <location>
        <begin position="270"/>
        <end position="291"/>
    </location>
</feature>
<dbReference type="PANTHER" id="PTHR48090:SF1">
    <property type="entry name" value="PROPHAGE BACTOPRENOL GLUCOSYL TRANSFERASE HOMOLOG"/>
    <property type="match status" value="1"/>
</dbReference>
<protein>
    <submittedName>
        <fullName evidence="9">Glycosyltransferase</fullName>
    </submittedName>
</protein>
<dbReference type="CDD" id="cd04187">
    <property type="entry name" value="DPM1_like_bac"/>
    <property type="match status" value="1"/>
</dbReference>
<gene>
    <name evidence="9" type="ORF">ENR23_09165</name>
</gene>
<evidence type="ECO:0000256" key="2">
    <source>
        <dbReference type="ARBA" id="ARBA00022676"/>
    </source>
</evidence>
<sequence>MATSDCFASVVAPLYNDADIVEAFVRDVIEVLKRTYENYELVLVDDGSTDDTAARVTALLDRERCIRLVRLSRRFGRDVAISAGLDTVIGDFVVVLVPESDPPELIPEFIERCRRGAGIVYGIRARRPAEPFYLSVGARLFYWYFNHIIGVDLPRNSTDYRAYSRQSVNAITRIKDRLRYLRTFGAYVGFGGQPLVYEPRPRRARVRGRTPGEALALAINMTVANSTQPLRLVSLAGLALSALSGLHVLYVLAARLFSAHVAEGWTTQQLYVSVMFMFLFVILAVLCEYVGRLLGEVVERPLYFVLEERTSSVLLVDEQRKNVVTRSD</sequence>
<dbReference type="SUPFAM" id="SSF53448">
    <property type="entry name" value="Nucleotide-diphospho-sugar transferases"/>
    <property type="match status" value="1"/>
</dbReference>
<keyword evidence="6 7" id="KW-0472">Membrane</keyword>